<evidence type="ECO:0000313" key="2">
    <source>
        <dbReference type="EMBL" id="JAG88959.1"/>
    </source>
</evidence>
<sequence length="167" mass="18806">MNNTRINKIRQIVTLRQIMRKWHARALSRKVSTVNGCALSPRYGGGSSLSYDSDEECCRRPPSPPPDVPEGYLAVYVGSEERRRFIIPTSYLSLPVFRTLLDKAEEEFGFDHKGGLTIPCEIAVFEDVLRVLATNDHGGEEIVLNINFCKAQEINVYSTPLQEKSFG</sequence>
<dbReference type="EMBL" id="GCHU01004513">
    <property type="protein sequence ID" value="JAG88959.1"/>
    <property type="molecule type" value="Transcribed_RNA"/>
</dbReference>
<dbReference type="Pfam" id="PF02519">
    <property type="entry name" value="Auxin_inducible"/>
    <property type="match status" value="1"/>
</dbReference>
<protein>
    <submittedName>
        <fullName evidence="2">TSA: Wollemia nobilis Ref_Wollemi_Transcript_4547_918 transcribed RNA sequence</fullName>
    </submittedName>
</protein>
<dbReference type="GO" id="GO:0009733">
    <property type="term" value="P:response to auxin"/>
    <property type="evidence" value="ECO:0007669"/>
    <property type="project" value="InterPro"/>
</dbReference>
<evidence type="ECO:0000256" key="1">
    <source>
        <dbReference type="ARBA" id="ARBA00006974"/>
    </source>
</evidence>
<comment type="similarity">
    <text evidence="1">Belongs to the ARG7 family.</text>
</comment>
<dbReference type="PANTHER" id="PTHR31374:SF7">
    <property type="entry name" value="SAUR-LIKE AUXIN-RESPONSIVE PROTEIN FAMILY"/>
    <property type="match status" value="1"/>
</dbReference>
<organism evidence="2">
    <name type="scientific">Wollemia nobilis</name>
    <dbReference type="NCBI Taxonomy" id="56998"/>
    <lineage>
        <taxon>Eukaryota</taxon>
        <taxon>Viridiplantae</taxon>
        <taxon>Streptophyta</taxon>
        <taxon>Embryophyta</taxon>
        <taxon>Tracheophyta</taxon>
        <taxon>Spermatophyta</taxon>
        <taxon>Pinopsida</taxon>
        <taxon>Pinidae</taxon>
        <taxon>Conifers II</taxon>
        <taxon>Araucariales</taxon>
        <taxon>Araucariaceae</taxon>
        <taxon>Wollemia</taxon>
    </lineage>
</organism>
<name>A0A0C9RY09_9CONI</name>
<dbReference type="PANTHER" id="PTHR31374">
    <property type="entry name" value="AUXIN-INDUCED PROTEIN-LIKE-RELATED"/>
    <property type="match status" value="1"/>
</dbReference>
<accession>A0A0C9RY09</accession>
<reference evidence="2" key="1">
    <citation type="submission" date="2015-02" db="EMBL/GenBank/DDBJ databases">
        <title>A transcriptome of Wollemia nobilis - a relic of Gondwana.</title>
        <authorList>
            <person name="Chia J.Y."/>
            <person name="Leong Y.S."/>
            <person name="Abdul Karim S."/>
            <person name="Wan Azmi N."/>
            <person name="Hercus R."/>
            <person name="Croft L."/>
        </authorList>
    </citation>
    <scope>NUCLEOTIDE SEQUENCE</scope>
    <source>
        <strain evidence="2">MaeBrown</strain>
        <tissue evidence="2">Leaf</tissue>
    </source>
</reference>
<dbReference type="AlphaFoldDB" id="A0A0C9RY09"/>
<dbReference type="InterPro" id="IPR003676">
    <property type="entry name" value="SAUR_fam"/>
</dbReference>
<proteinExistence type="inferred from homology"/>